<dbReference type="InterPro" id="IPR007062">
    <property type="entry name" value="PPI-2"/>
</dbReference>
<keyword evidence="3" id="KW-1185">Reference proteome</keyword>
<dbReference type="GeneID" id="94349938"/>
<accession>A0A976IBY6</accession>
<dbReference type="Pfam" id="PF04979">
    <property type="entry name" value="IPP-2"/>
    <property type="match status" value="1"/>
</dbReference>
<evidence type="ECO:0008006" key="4">
    <source>
        <dbReference type="Google" id="ProtNLM"/>
    </source>
</evidence>
<dbReference type="RefSeq" id="XP_067815696.1">
    <property type="nucleotide sequence ID" value="XM_067964267.1"/>
</dbReference>
<evidence type="ECO:0000313" key="3">
    <source>
        <dbReference type="Proteomes" id="UP000294530"/>
    </source>
</evidence>
<name>A0A976IBY6_BRELC</name>
<feature type="compositionally biased region" description="Basic and acidic residues" evidence="1">
    <location>
        <begin position="114"/>
        <end position="142"/>
    </location>
</feature>
<dbReference type="PANTHER" id="PTHR12398:SF20">
    <property type="entry name" value="PROTEIN PHOSPHATASE 1 REGULATORY INHIBITOR SUBUNIT 2"/>
    <property type="match status" value="1"/>
</dbReference>
<feature type="compositionally biased region" description="Polar residues" evidence="1">
    <location>
        <begin position="104"/>
        <end position="113"/>
    </location>
</feature>
<dbReference type="Proteomes" id="UP000294530">
    <property type="component" value="Unassembled WGS sequence"/>
</dbReference>
<proteinExistence type="predicted"/>
<dbReference type="PANTHER" id="PTHR12398">
    <property type="entry name" value="PROTEIN PHOSPHATASE INHIBITOR"/>
    <property type="match status" value="1"/>
</dbReference>
<sequence length="162" mass="18811">MEERRPAGKSLVTEHCHSHGDAHVSWDEETIARHNLDRGTRMKIDEPNTPYHYYNDAVSPARSFSGREEQPSLQWDELQSKLQDYKDSSNTSARDNSADEKSRLASTGLQFSARNDEGKKIEKDPDFAEKRKNHYKEFERVRAWKMQHGDDDDQEDEVEGSK</sequence>
<feature type="compositionally biased region" description="Basic and acidic residues" evidence="1">
    <location>
        <begin position="1"/>
        <end position="46"/>
    </location>
</feature>
<dbReference type="EMBL" id="SHOA02000203">
    <property type="protein sequence ID" value="TDH66197.1"/>
    <property type="molecule type" value="Genomic_DNA"/>
</dbReference>
<reference evidence="2 3" key="1">
    <citation type="journal article" date="2021" name="Genome Biol.">
        <title>AFLAP: assembly-free linkage analysis pipeline using k-mers from genome sequencing data.</title>
        <authorList>
            <person name="Fletcher K."/>
            <person name="Zhang L."/>
            <person name="Gil J."/>
            <person name="Han R."/>
            <person name="Cavanaugh K."/>
            <person name="Michelmore R."/>
        </authorList>
    </citation>
    <scope>NUCLEOTIDE SEQUENCE [LARGE SCALE GENOMIC DNA]</scope>
    <source>
        <strain evidence="2 3">SF5</strain>
    </source>
</reference>
<dbReference type="KEGG" id="blac:94349938"/>
<feature type="compositionally biased region" description="Acidic residues" evidence="1">
    <location>
        <begin position="150"/>
        <end position="162"/>
    </location>
</feature>
<evidence type="ECO:0000256" key="1">
    <source>
        <dbReference type="SAM" id="MobiDB-lite"/>
    </source>
</evidence>
<feature type="region of interest" description="Disordered" evidence="1">
    <location>
        <begin position="1"/>
        <end position="162"/>
    </location>
</feature>
<dbReference type="GO" id="GO:0004864">
    <property type="term" value="F:protein phosphatase inhibitor activity"/>
    <property type="evidence" value="ECO:0007669"/>
    <property type="project" value="InterPro"/>
</dbReference>
<protein>
    <recommendedName>
        <fullName evidence="4">Protein phosphatase inhibitor 2</fullName>
    </recommendedName>
</protein>
<evidence type="ECO:0000313" key="2">
    <source>
        <dbReference type="EMBL" id="TDH66197.1"/>
    </source>
</evidence>
<gene>
    <name evidence="2" type="ORF">CCR75_006196</name>
</gene>
<dbReference type="AlphaFoldDB" id="A0A976IBY6"/>
<dbReference type="OrthoDB" id="551302at2759"/>
<dbReference type="GO" id="GO:0009966">
    <property type="term" value="P:regulation of signal transduction"/>
    <property type="evidence" value="ECO:0007669"/>
    <property type="project" value="InterPro"/>
</dbReference>
<comment type="caution">
    <text evidence="2">The sequence shown here is derived from an EMBL/GenBank/DDBJ whole genome shotgun (WGS) entry which is preliminary data.</text>
</comment>
<organism evidence="2 3">
    <name type="scientific">Bremia lactucae</name>
    <name type="common">Lettuce downy mildew</name>
    <dbReference type="NCBI Taxonomy" id="4779"/>
    <lineage>
        <taxon>Eukaryota</taxon>
        <taxon>Sar</taxon>
        <taxon>Stramenopiles</taxon>
        <taxon>Oomycota</taxon>
        <taxon>Peronosporomycetes</taxon>
        <taxon>Peronosporales</taxon>
        <taxon>Peronosporaceae</taxon>
        <taxon>Bremia</taxon>
    </lineage>
</organism>